<dbReference type="Gene3D" id="1.25.40.10">
    <property type="entry name" value="Tetratricopeptide repeat domain"/>
    <property type="match status" value="1"/>
</dbReference>
<dbReference type="CDD" id="cd08977">
    <property type="entry name" value="SusD"/>
    <property type="match status" value="1"/>
</dbReference>
<proteinExistence type="inferred from homology"/>
<feature type="signal peptide" evidence="6">
    <location>
        <begin position="1"/>
        <end position="20"/>
    </location>
</feature>
<evidence type="ECO:0000256" key="5">
    <source>
        <dbReference type="ARBA" id="ARBA00023237"/>
    </source>
</evidence>
<evidence type="ECO:0000313" key="9">
    <source>
        <dbReference type="EMBL" id="WYW56745.1"/>
    </source>
</evidence>
<evidence type="ECO:0000256" key="1">
    <source>
        <dbReference type="ARBA" id="ARBA00004442"/>
    </source>
</evidence>
<dbReference type="Pfam" id="PF07980">
    <property type="entry name" value="SusD_RagB"/>
    <property type="match status" value="1"/>
</dbReference>
<dbReference type="Pfam" id="PF14322">
    <property type="entry name" value="SusD-like_3"/>
    <property type="match status" value="1"/>
</dbReference>
<comment type="similarity">
    <text evidence="2">Belongs to the SusD family.</text>
</comment>
<feature type="domain" description="RagB/SusD" evidence="7">
    <location>
        <begin position="363"/>
        <end position="533"/>
    </location>
</feature>
<feature type="domain" description="SusD-like N-terminal" evidence="8">
    <location>
        <begin position="96"/>
        <end position="248"/>
    </location>
</feature>
<evidence type="ECO:0000259" key="8">
    <source>
        <dbReference type="Pfam" id="PF14322"/>
    </source>
</evidence>
<name>A0ABZ2TUD5_9FLAO</name>
<evidence type="ECO:0000256" key="2">
    <source>
        <dbReference type="ARBA" id="ARBA00006275"/>
    </source>
</evidence>
<evidence type="ECO:0000256" key="6">
    <source>
        <dbReference type="SAM" id="SignalP"/>
    </source>
</evidence>
<evidence type="ECO:0000313" key="10">
    <source>
        <dbReference type="Proteomes" id="UP001491088"/>
    </source>
</evidence>
<dbReference type="InterPro" id="IPR012944">
    <property type="entry name" value="SusD_RagB_dom"/>
</dbReference>
<evidence type="ECO:0000259" key="7">
    <source>
        <dbReference type="Pfam" id="PF07980"/>
    </source>
</evidence>
<dbReference type="EMBL" id="CP150496">
    <property type="protein sequence ID" value="WYW56745.1"/>
    <property type="molecule type" value="Genomic_DNA"/>
</dbReference>
<sequence length="533" mass="59875">MKTKKKIVFIKTFVLLLAFVGCTNDLNILPEDENTFLADDFYNSEESYKQGLAGVYGNLALTSSQGPGSSNISGLDAGTSQYGRGFWNLQELTTDEVKWSWENDPGLRELNRNTWTSENVILRGFFGRCMTQVAFVNEYLRQTSEEVLNKRGVSNNLKNEIVVFRAEARFLRALAYYHMMDLFGKAGFITENDPVGAYQSPEYNRAQLFQYIESELLAIISNLKEPLQNEYARVDKAAAWMLLAKIYLNAEVYINEDKYAKCIEYCEKFETAGYTLANNYLDNFKADNNENNARNEIIFPIVSDGIVTQNYGPTTVMINGQVGSLEQNGNNFGVNAGGWGGALRVTRQFSETMLNGNYNSDDRNTIISTNRPIEITDIGNNGTGYIITKWSNKTSTGTNGASTEIVDTDFPMFRLADVYLMYAEAFLRGGGGTENKAITYINQLRTRANNNNSISASDLNLNFILNERLVELHWEGHRRQDLIRFNKYTGGNYNWSWKGNSVSGIPIGNNRKVFPIPSASLAANPNLTQNSGY</sequence>
<keyword evidence="3 6" id="KW-0732">Signal</keyword>
<dbReference type="PROSITE" id="PS51257">
    <property type="entry name" value="PROKAR_LIPOPROTEIN"/>
    <property type="match status" value="1"/>
</dbReference>
<dbReference type="Proteomes" id="UP001491088">
    <property type="component" value="Chromosome"/>
</dbReference>
<dbReference type="SUPFAM" id="SSF48452">
    <property type="entry name" value="TPR-like"/>
    <property type="match status" value="1"/>
</dbReference>
<keyword evidence="4" id="KW-0472">Membrane</keyword>
<dbReference type="InterPro" id="IPR011990">
    <property type="entry name" value="TPR-like_helical_dom_sf"/>
</dbReference>
<dbReference type="Gene3D" id="1.10.3780.10">
    <property type="entry name" value="SusD-like"/>
    <property type="match status" value="1"/>
</dbReference>
<accession>A0ABZ2TUD5</accession>
<reference evidence="9 10" key="1">
    <citation type="submission" date="2024-03" db="EMBL/GenBank/DDBJ databases">
        <authorList>
            <person name="Cao K."/>
        </authorList>
    </citation>
    <scope>NUCLEOTIDE SEQUENCE [LARGE SCALE GENOMIC DNA]</scope>
    <source>
        <strain evidence="9 10">MCCC 1K00696</strain>
    </source>
</reference>
<protein>
    <submittedName>
        <fullName evidence="9">RagB/SusD family nutrient uptake outer membrane protein</fullName>
    </submittedName>
</protein>
<keyword evidence="10" id="KW-1185">Reference proteome</keyword>
<keyword evidence="5" id="KW-0998">Cell outer membrane</keyword>
<dbReference type="InterPro" id="IPR033985">
    <property type="entry name" value="SusD-like_N"/>
</dbReference>
<gene>
    <name evidence="9" type="ORF">WG950_05685</name>
</gene>
<dbReference type="RefSeq" id="WP_340934758.1">
    <property type="nucleotide sequence ID" value="NZ_CP150496.1"/>
</dbReference>
<evidence type="ECO:0000256" key="3">
    <source>
        <dbReference type="ARBA" id="ARBA00022729"/>
    </source>
</evidence>
<comment type="subcellular location">
    <subcellularLocation>
        <location evidence="1">Cell outer membrane</location>
    </subcellularLocation>
</comment>
<organism evidence="9 10">
    <name type="scientific">Polaribacter marinaquae</name>
    <dbReference type="NCBI Taxonomy" id="1642819"/>
    <lineage>
        <taxon>Bacteria</taxon>
        <taxon>Pseudomonadati</taxon>
        <taxon>Bacteroidota</taxon>
        <taxon>Flavobacteriia</taxon>
        <taxon>Flavobacteriales</taxon>
        <taxon>Flavobacteriaceae</taxon>
    </lineage>
</organism>
<evidence type="ECO:0000256" key="4">
    <source>
        <dbReference type="ARBA" id="ARBA00023136"/>
    </source>
</evidence>
<feature type="chain" id="PRO_5046017466" evidence="6">
    <location>
        <begin position="21"/>
        <end position="533"/>
    </location>
</feature>
<dbReference type="Gene3D" id="1.25.40.390">
    <property type="match status" value="1"/>
</dbReference>